<evidence type="ECO:0000313" key="3">
    <source>
        <dbReference type="Proteomes" id="UP001519460"/>
    </source>
</evidence>
<dbReference type="AlphaFoldDB" id="A0ABD0JTW6"/>
<keyword evidence="3" id="KW-1185">Reference proteome</keyword>
<dbReference type="Proteomes" id="UP001519460">
    <property type="component" value="Unassembled WGS sequence"/>
</dbReference>
<reference evidence="2 3" key="1">
    <citation type="journal article" date="2023" name="Sci. Data">
        <title>Genome assembly of the Korean intertidal mud-creeper Batillaria attramentaria.</title>
        <authorList>
            <person name="Patra A.K."/>
            <person name="Ho P.T."/>
            <person name="Jun S."/>
            <person name="Lee S.J."/>
            <person name="Kim Y."/>
            <person name="Won Y.J."/>
        </authorList>
    </citation>
    <scope>NUCLEOTIDE SEQUENCE [LARGE SCALE GENOMIC DNA]</scope>
    <source>
        <strain evidence="2">Wonlab-2016</strain>
    </source>
</reference>
<sequence>MPCNRRNMFHVCGQGTKCDIQRCWFWTSHGSFRATVSTSPDKASRRSLPQSPRHQTKHHAEVCHSLHVTRQSITQKFATRILAVHSQLLKNMTDDQSFSKCSTAPAVKHLIVQSCT</sequence>
<accession>A0ABD0JTW6</accession>
<evidence type="ECO:0000313" key="2">
    <source>
        <dbReference type="EMBL" id="KAK7478489.1"/>
    </source>
</evidence>
<comment type="caution">
    <text evidence="2">The sequence shown here is derived from an EMBL/GenBank/DDBJ whole genome shotgun (WGS) entry which is preliminary data.</text>
</comment>
<dbReference type="EMBL" id="JACVVK020000324">
    <property type="protein sequence ID" value="KAK7478489.1"/>
    <property type="molecule type" value="Genomic_DNA"/>
</dbReference>
<feature type="compositionally biased region" description="Polar residues" evidence="1">
    <location>
        <begin position="36"/>
        <end position="53"/>
    </location>
</feature>
<organism evidence="2 3">
    <name type="scientific">Batillaria attramentaria</name>
    <dbReference type="NCBI Taxonomy" id="370345"/>
    <lineage>
        <taxon>Eukaryota</taxon>
        <taxon>Metazoa</taxon>
        <taxon>Spiralia</taxon>
        <taxon>Lophotrochozoa</taxon>
        <taxon>Mollusca</taxon>
        <taxon>Gastropoda</taxon>
        <taxon>Caenogastropoda</taxon>
        <taxon>Sorbeoconcha</taxon>
        <taxon>Cerithioidea</taxon>
        <taxon>Batillariidae</taxon>
        <taxon>Batillaria</taxon>
    </lineage>
</organism>
<feature type="region of interest" description="Disordered" evidence="1">
    <location>
        <begin position="36"/>
        <end position="56"/>
    </location>
</feature>
<name>A0ABD0JTW6_9CAEN</name>
<proteinExistence type="predicted"/>
<gene>
    <name evidence="2" type="ORF">BaRGS_00030248</name>
</gene>
<evidence type="ECO:0000256" key="1">
    <source>
        <dbReference type="SAM" id="MobiDB-lite"/>
    </source>
</evidence>
<protein>
    <submittedName>
        <fullName evidence="2">Uncharacterized protein</fullName>
    </submittedName>
</protein>